<dbReference type="RefSeq" id="WP_132170631.1">
    <property type="nucleotide sequence ID" value="NZ_SMKX01000070.1"/>
</dbReference>
<name>A0A4R4ZGR7_9ACTN</name>
<dbReference type="OrthoDB" id="9852770at2"/>
<gene>
    <name evidence="1" type="ORF">E1263_22815</name>
</gene>
<dbReference type="Proteomes" id="UP000295124">
    <property type="component" value="Unassembled WGS sequence"/>
</dbReference>
<proteinExistence type="predicted"/>
<keyword evidence="2" id="KW-1185">Reference proteome</keyword>
<evidence type="ECO:0000313" key="2">
    <source>
        <dbReference type="Proteomes" id="UP000295124"/>
    </source>
</evidence>
<dbReference type="EMBL" id="SMKX01000070">
    <property type="protein sequence ID" value="TDD57595.1"/>
    <property type="molecule type" value="Genomic_DNA"/>
</dbReference>
<accession>A0A4R4ZGR7</accession>
<evidence type="ECO:0000313" key="1">
    <source>
        <dbReference type="EMBL" id="TDD57595.1"/>
    </source>
</evidence>
<protein>
    <submittedName>
        <fullName evidence="1">Uncharacterized protein</fullName>
    </submittedName>
</protein>
<comment type="caution">
    <text evidence="1">The sequence shown here is derived from an EMBL/GenBank/DDBJ whole genome shotgun (WGS) entry which is preliminary data.</text>
</comment>
<reference evidence="1 2" key="1">
    <citation type="submission" date="2019-03" db="EMBL/GenBank/DDBJ databases">
        <title>Draft genome sequences of novel Actinobacteria.</title>
        <authorList>
            <person name="Sahin N."/>
            <person name="Ay H."/>
            <person name="Saygin H."/>
        </authorList>
    </citation>
    <scope>NUCLEOTIDE SEQUENCE [LARGE SCALE GENOMIC DNA]</scope>
    <source>
        <strain evidence="1 2">JCM 13523</strain>
    </source>
</reference>
<organism evidence="1 2">
    <name type="scientific">Kribbella antibiotica</name>
    <dbReference type="NCBI Taxonomy" id="190195"/>
    <lineage>
        <taxon>Bacteria</taxon>
        <taxon>Bacillati</taxon>
        <taxon>Actinomycetota</taxon>
        <taxon>Actinomycetes</taxon>
        <taxon>Propionibacteriales</taxon>
        <taxon>Kribbellaceae</taxon>
        <taxon>Kribbella</taxon>
    </lineage>
</organism>
<sequence length="146" mass="16440">MDDPEVGDLPKAVTDKLTAYADRLPQPTSITRESDGDLRLTIDGNRPAAVVMHGGTEVFVLELSTHYFTVQTAYDDETKLETVDDLLETLDVYLQGNYYEKVYESAAGEELHRDLYLDNAHFGGSHGFPRAQLRRLRAKHTRTITP</sequence>
<dbReference type="AlphaFoldDB" id="A0A4R4ZGR7"/>